<name>A0ABQ0CGZ4_9HYPO</name>
<reference evidence="10" key="1">
    <citation type="submission" date="2024-06" db="EMBL/GenBank/DDBJ databases">
        <title>Draft Genome Sequences of Epichloe bromicola Strains Isolated from Elymus ciliaris.</title>
        <authorList>
            <consortium name="Epichloe bromicola genome sequencing consortium"/>
            <person name="Miura A."/>
            <person name="Imano S."/>
            <person name="Ashida A."/>
            <person name="Sato I."/>
            <person name="Chiba S."/>
            <person name="Tanaka A."/>
            <person name="Camagna M."/>
            <person name="Takemoto D."/>
        </authorList>
    </citation>
    <scope>NUCLEOTIDE SEQUENCE [LARGE SCALE GENOMIC DNA]</scope>
    <source>
        <strain evidence="10">DP</strain>
    </source>
</reference>
<feature type="compositionally biased region" description="Basic residues" evidence="8">
    <location>
        <begin position="207"/>
        <end position="216"/>
    </location>
</feature>
<feature type="compositionally biased region" description="Acidic residues" evidence="8">
    <location>
        <begin position="240"/>
        <end position="281"/>
    </location>
</feature>
<dbReference type="PANTHER" id="PTHR13581">
    <property type="entry name" value="MRG-BINDING PROTEIN"/>
    <property type="match status" value="1"/>
</dbReference>
<feature type="compositionally biased region" description="Basic and acidic residues" evidence="8">
    <location>
        <begin position="224"/>
        <end position="239"/>
    </location>
</feature>
<dbReference type="InterPro" id="IPR012423">
    <property type="entry name" value="Eaf7/MRGBP"/>
</dbReference>
<dbReference type="Proteomes" id="UP001562357">
    <property type="component" value="Unassembled WGS sequence"/>
</dbReference>
<evidence type="ECO:0000256" key="4">
    <source>
        <dbReference type="ARBA" id="ARBA00023015"/>
    </source>
</evidence>
<dbReference type="Pfam" id="PF07904">
    <property type="entry name" value="Eaf7"/>
    <property type="match status" value="1"/>
</dbReference>
<gene>
    <name evidence="9" type="primary">g1144</name>
    <name evidence="9" type="ORF">EsDP_00001144</name>
</gene>
<protein>
    <recommendedName>
        <fullName evidence="11">CT20 family protein</fullName>
    </recommendedName>
</protein>
<evidence type="ECO:0000256" key="5">
    <source>
        <dbReference type="ARBA" id="ARBA00023163"/>
    </source>
</evidence>
<keyword evidence="4" id="KW-0805">Transcription regulation</keyword>
<organism evidence="9 10">
    <name type="scientific">Epichloe bromicola</name>
    <dbReference type="NCBI Taxonomy" id="79588"/>
    <lineage>
        <taxon>Eukaryota</taxon>
        <taxon>Fungi</taxon>
        <taxon>Dikarya</taxon>
        <taxon>Ascomycota</taxon>
        <taxon>Pezizomycotina</taxon>
        <taxon>Sordariomycetes</taxon>
        <taxon>Hypocreomycetidae</taxon>
        <taxon>Hypocreales</taxon>
        <taxon>Clavicipitaceae</taxon>
        <taxon>Epichloe</taxon>
    </lineage>
</organism>
<dbReference type="PANTHER" id="PTHR13581:SF5">
    <property type="entry name" value="MRG_MORF4L-BINDING PROTEIN"/>
    <property type="match status" value="1"/>
</dbReference>
<evidence type="ECO:0000256" key="6">
    <source>
        <dbReference type="ARBA" id="ARBA00023242"/>
    </source>
</evidence>
<evidence type="ECO:0000256" key="2">
    <source>
        <dbReference type="ARBA" id="ARBA00007117"/>
    </source>
</evidence>
<sequence length="310" mass="35394">MPPRKRARGQAASTPTTEARDKNSMDLDTPVASEVGAMPSAKRDGPEYNDMWTDDQIASLFKAVIRWKPAGMHKHFRMIAISEHLRNHGFDPDIYQHTRIPNIWDKLRTYYDLDAIDEREYFEDDELDEKYVDFSLPRSKFLDSMMRRAVADFSEAPTSPAELDISPEPSQARKRKRSGTASKARDTDAYDTEDGDDVPLPASRPTRGLRRSRGRTRAAYQQTKAEKNDRSEKNDKAETTEEEDVEEDEEEEEEEEDDEEEEQEGESGSDEEDEESPEEEGGTPASRSTRAAARKSAAPKPTARRTRSRR</sequence>
<comment type="function">
    <text evidence="7">Component of the NuA4 histone acetyltransferase complex which is involved in transcriptional activation of selected genes principally by acetylation of nucleosomal histone H4 and H2A. The NuA4 complex is also involved in DNA repair.</text>
</comment>
<dbReference type="EMBL" id="BAAFGZ010000024">
    <property type="protein sequence ID" value="GAB0132716.1"/>
    <property type="molecule type" value="Genomic_DNA"/>
</dbReference>
<keyword evidence="6" id="KW-0539">Nucleus</keyword>
<comment type="caution">
    <text evidence="9">The sequence shown here is derived from an EMBL/GenBank/DDBJ whole genome shotgun (WGS) entry which is preliminary data.</text>
</comment>
<keyword evidence="10" id="KW-1185">Reference proteome</keyword>
<feature type="compositionally biased region" description="Low complexity" evidence="8">
    <location>
        <begin position="283"/>
        <end position="301"/>
    </location>
</feature>
<feature type="region of interest" description="Disordered" evidence="8">
    <location>
        <begin position="1"/>
        <end position="47"/>
    </location>
</feature>
<evidence type="ECO:0000256" key="8">
    <source>
        <dbReference type="SAM" id="MobiDB-lite"/>
    </source>
</evidence>
<keyword evidence="5" id="KW-0804">Transcription</keyword>
<evidence type="ECO:0000256" key="3">
    <source>
        <dbReference type="ARBA" id="ARBA00022853"/>
    </source>
</evidence>
<comment type="similarity">
    <text evidence="2">Belongs to the EAF7 family.</text>
</comment>
<keyword evidence="3" id="KW-0156">Chromatin regulator</keyword>
<accession>A0ABQ0CGZ4</accession>
<comment type="subcellular location">
    <subcellularLocation>
        <location evidence="1">Nucleus</location>
    </subcellularLocation>
</comment>
<feature type="region of interest" description="Disordered" evidence="8">
    <location>
        <begin position="153"/>
        <end position="310"/>
    </location>
</feature>
<evidence type="ECO:0000256" key="1">
    <source>
        <dbReference type="ARBA" id="ARBA00004123"/>
    </source>
</evidence>
<evidence type="ECO:0000313" key="9">
    <source>
        <dbReference type="EMBL" id="GAB0132716.1"/>
    </source>
</evidence>
<proteinExistence type="inferred from homology"/>
<evidence type="ECO:0008006" key="11">
    <source>
        <dbReference type="Google" id="ProtNLM"/>
    </source>
</evidence>
<evidence type="ECO:0000256" key="7">
    <source>
        <dbReference type="ARBA" id="ARBA00025178"/>
    </source>
</evidence>
<evidence type="ECO:0000313" key="10">
    <source>
        <dbReference type="Proteomes" id="UP001562357"/>
    </source>
</evidence>